<reference evidence="1 2" key="1">
    <citation type="journal article" date="2018" name="Mol. Biol. Evol.">
        <title>Broad Genomic Sampling Reveals a Smut Pathogenic Ancestry of the Fungal Clade Ustilaginomycotina.</title>
        <authorList>
            <person name="Kijpornyongpan T."/>
            <person name="Mondo S.J."/>
            <person name="Barry K."/>
            <person name="Sandor L."/>
            <person name="Lee J."/>
            <person name="Lipzen A."/>
            <person name="Pangilinan J."/>
            <person name="LaButti K."/>
            <person name="Hainaut M."/>
            <person name="Henrissat B."/>
            <person name="Grigoriev I.V."/>
            <person name="Spatafora J.W."/>
            <person name="Aime M.C."/>
        </authorList>
    </citation>
    <scope>NUCLEOTIDE SEQUENCE [LARGE SCALE GENOMIC DNA]</scope>
    <source>
        <strain evidence="1 2">MCA 5214</strain>
    </source>
</reference>
<sequence>MGKALLIPGLSSSRPDATKLHSSALSRAHCRSHWDSLTIPREVEPDQQCSNKVAEFQRSPHFGPVLAPASSAVAGDRRRPFNCTVTQPVFGAVESFKHAEGFSKVRLSTTHQAGCSDDTHIAPQNQVAIWVVRINSFVQVLDTAHHMGGGVLPVSIFVPGRQQAGPVARRATHIGSGRVGVEEALDKVSKNGQPWRIGVSDASTTSSLPCLGAHSQVPVFRTTPIEPRVGAPELPGDLTRLASSRRAISPRLVVNYPD</sequence>
<protein>
    <submittedName>
        <fullName evidence="1">Uncharacterized protein</fullName>
    </submittedName>
</protein>
<dbReference type="Proteomes" id="UP000245884">
    <property type="component" value="Unassembled WGS sequence"/>
</dbReference>
<proteinExistence type="predicted"/>
<dbReference type="AlphaFoldDB" id="A0A316UYN5"/>
<dbReference type="GeneID" id="37031448"/>
<evidence type="ECO:0000313" key="1">
    <source>
        <dbReference type="EMBL" id="PWN30104.1"/>
    </source>
</evidence>
<dbReference type="EMBL" id="KZ819662">
    <property type="protein sequence ID" value="PWN30104.1"/>
    <property type="molecule type" value="Genomic_DNA"/>
</dbReference>
<name>A0A316UYN5_9BASI</name>
<keyword evidence="2" id="KW-1185">Reference proteome</keyword>
<evidence type="ECO:0000313" key="2">
    <source>
        <dbReference type="Proteomes" id="UP000245884"/>
    </source>
</evidence>
<accession>A0A316UYN5</accession>
<dbReference type="RefSeq" id="XP_025364716.1">
    <property type="nucleotide sequence ID" value="XM_025509625.1"/>
</dbReference>
<organism evidence="1 2">
    <name type="scientific">Jaminaea rosea</name>
    <dbReference type="NCBI Taxonomy" id="1569628"/>
    <lineage>
        <taxon>Eukaryota</taxon>
        <taxon>Fungi</taxon>
        <taxon>Dikarya</taxon>
        <taxon>Basidiomycota</taxon>
        <taxon>Ustilaginomycotina</taxon>
        <taxon>Exobasidiomycetes</taxon>
        <taxon>Microstromatales</taxon>
        <taxon>Microstromatales incertae sedis</taxon>
        <taxon>Jaminaea</taxon>
    </lineage>
</organism>
<gene>
    <name evidence="1" type="ORF">BDZ90DRAFT_4900</name>
</gene>